<reference evidence="7 8" key="1">
    <citation type="submission" date="2015-04" db="EMBL/GenBank/DDBJ databases">
        <title>Complete genome sequence of Schizopora paradoxa KUC8140, a cosmopolitan wood degrader in East Asia.</title>
        <authorList>
            <consortium name="DOE Joint Genome Institute"/>
            <person name="Min B."/>
            <person name="Park H."/>
            <person name="Jang Y."/>
            <person name="Kim J.-J."/>
            <person name="Kim K.H."/>
            <person name="Pangilinan J."/>
            <person name="Lipzen A."/>
            <person name="Riley R."/>
            <person name="Grigoriev I.V."/>
            <person name="Spatafora J.W."/>
            <person name="Choi I.-G."/>
        </authorList>
    </citation>
    <scope>NUCLEOTIDE SEQUENCE [LARGE SCALE GENOMIC DNA]</scope>
    <source>
        <strain evidence="7 8">KUC8140</strain>
    </source>
</reference>
<dbReference type="InterPro" id="IPR039727">
    <property type="entry name" value="SE/Ars2"/>
</dbReference>
<dbReference type="PROSITE" id="PS00028">
    <property type="entry name" value="ZINC_FINGER_C2H2_1"/>
    <property type="match status" value="1"/>
</dbReference>
<evidence type="ECO:0000256" key="4">
    <source>
        <dbReference type="PROSITE-ProRule" id="PRU00042"/>
    </source>
</evidence>
<proteinExistence type="inferred from homology"/>
<evidence type="ECO:0000256" key="5">
    <source>
        <dbReference type="SAM" id="MobiDB-lite"/>
    </source>
</evidence>
<feature type="compositionally biased region" description="Basic and acidic residues" evidence="5">
    <location>
        <begin position="90"/>
        <end position="116"/>
    </location>
</feature>
<dbReference type="GO" id="GO:0008270">
    <property type="term" value="F:zinc ion binding"/>
    <property type="evidence" value="ECO:0007669"/>
    <property type="project" value="UniProtKB-KW"/>
</dbReference>
<keyword evidence="3" id="KW-0539">Nucleus</keyword>
<keyword evidence="4" id="KW-0862">Zinc</keyword>
<evidence type="ECO:0000259" key="6">
    <source>
        <dbReference type="PROSITE" id="PS50157"/>
    </source>
</evidence>
<comment type="subcellular location">
    <subcellularLocation>
        <location evidence="1">Nucleus</location>
    </subcellularLocation>
</comment>
<protein>
    <recommendedName>
        <fullName evidence="6">C2H2-type domain-containing protein</fullName>
    </recommendedName>
</protein>
<keyword evidence="8" id="KW-1185">Reference proteome</keyword>
<dbReference type="STRING" id="27342.A0A0H2S1R4"/>
<dbReference type="GO" id="GO:0016604">
    <property type="term" value="C:nuclear body"/>
    <property type="evidence" value="ECO:0007669"/>
    <property type="project" value="TreeGrafter"/>
</dbReference>
<accession>A0A0H2S1R4</accession>
<feature type="compositionally biased region" description="Acidic residues" evidence="5">
    <location>
        <begin position="294"/>
        <end position="311"/>
    </location>
</feature>
<dbReference type="InterPro" id="IPR013087">
    <property type="entry name" value="Znf_C2H2_type"/>
</dbReference>
<dbReference type="PROSITE" id="PS50157">
    <property type="entry name" value="ZINC_FINGER_C2H2_2"/>
    <property type="match status" value="1"/>
</dbReference>
<feature type="compositionally biased region" description="Pro residues" evidence="5">
    <location>
        <begin position="853"/>
        <end position="862"/>
    </location>
</feature>
<comment type="similarity">
    <text evidence="2">Belongs to the ARS2 family.</text>
</comment>
<evidence type="ECO:0000313" key="7">
    <source>
        <dbReference type="EMBL" id="KLO15738.1"/>
    </source>
</evidence>
<dbReference type="Pfam" id="PF12066">
    <property type="entry name" value="SERRATE_Ars2_N"/>
    <property type="match status" value="1"/>
</dbReference>
<keyword evidence="4" id="KW-0863">Zinc-finger</keyword>
<dbReference type="GO" id="GO:0016070">
    <property type="term" value="P:RNA metabolic process"/>
    <property type="evidence" value="ECO:0007669"/>
    <property type="project" value="UniProtKB-ARBA"/>
</dbReference>
<feature type="region of interest" description="Disordered" evidence="5">
    <location>
        <begin position="1"/>
        <end position="138"/>
    </location>
</feature>
<feature type="domain" description="C2H2-type" evidence="6">
    <location>
        <begin position="687"/>
        <end position="711"/>
    </location>
</feature>
<name>A0A0H2S1R4_9AGAM</name>
<dbReference type="PANTHER" id="PTHR13165">
    <property type="entry name" value="ARSENITE-RESISTANCE PROTEIN 2"/>
    <property type="match status" value="1"/>
</dbReference>
<dbReference type="Proteomes" id="UP000053477">
    <property type="component" value="Unassembled WGS sequence"/>
</dbReference>
<feature type="region of interest" description="Disordered" evidence="5">
    <location>
        <begin position="466"/>
        <end position="501"/>
    </location>
</feature>
<dbReference type="EMBL" id="KQ085925">
    <property type="protein sequence ID" value="KLO15738.1"/>
    <property type="molecule type" value="Genomic_DNA"/>
</dbReference>
<feature type="region of interest" description="Disordered" evidence="5">
    <location>
        <begin position="807"/>
        <end position="900"/>
    </location>
</feature>
<feature type="compositionally biased region" description="Acidic residues" evidence="5">
    <location>
        <begin position="488"/>
        <end position="497"/>
    </location>
</feature>
<feature type="region of interest" description="Disordered" evidence="5">
    <location>
        <begin position="249"/>
        <end position="337"/>
    </location>
</feature>
<evidence type="ECO:0000256" key="2">
    <source>
        <dbReference type="ARBA" id="ARBA00005407"/>
    </source>
</evidence>
<dbReference type="InParanoid" id="A0A0H2S1R4"/>
<feature type="region of interest" description="Disordered" evidence="5">
    <location>
        <begin position="605"/>
        <end position="629"/>
    </location>
</feature>
<evidence type="ECO:0000313" key="8">
    <source>
        <dbReference type="Proteomes" id="UP000053477"/>
    </source>
</evidence>
<feature type="region of interest" description="Disordered" evidence="5">
    <location>
        <begin position="166"/>
        <end position="188"/>
    </location>
</feature>
<dbReference type="AlphaFoldDB" id="A0A0H2S1R4"/>
<dbReference type="InterPro" id="IPR021933">
    <property type="entry name" value="SERRATE/Ars2_N"/>
</dbReference>
<feature type="compositionally biased region" description="Basic and acidic residues" evidence="5">
    <location>
        <begin position="274"/>
        <end position="293"/>
    </location>
</feature>
<dbReference type="PANTHER" id="PTHR13165:SF0">
    <property type="entry name" value="SERRATE RNA EFFECTOR MOLECULE HOMOLOG"/>
    <property type="match status" value="1"/>
</dbReference>
<feature type="compositionally biased region" description="Basic and acidic residues" evidence="5">
    <location>
        <begin position="313"/>
        <end position="335"/>
    </location>
</feature>
<dbReference type="GO" id="GO:0031047">
    <property type="term" value="P:regulatory ncRNA-mediated gene silencing"/>
    <property type="evidence" value="ECO:0007669"/>
    <property type="project" value="UniProtKB-ARBA"/>
</dbReference>
<evidence type="ECO:0000256" key="3">
    <source>
        <dbReference type="ARBA" id="ARBA00023242"/>
    </source>
</evidence>
<dbReference type="Pfam" id="PF04959">
    <property type="entry name" value="ARS2"/>
    <property type="match status" value="1"/>
</dbReference>
<feature type="compositionally biased region" description="Basic and acidic residues" evidence="5">
    <location>
        <begin position="42"/>
        <end position="68"/>
    </location>
</feature>
<organism evidence="7 8">
    <name type="scientific">Schizopora paradoxa</name>
    <dbReference type="NCBI Taxonomy" id="27342"/>
    <lineage>
        <taxon>Eukaryota</taxon>
        <taxon>Fungi</taxon>
        <taxon>Dikarya</taxon>
        <taxon>Basidiomycota</taxon>
        <taxon>Agaricomycotina</taxon>
        <taxon>Agaricomycetes</taxon>
        <taxon>Hymenochaetales</taxon>
        <taxon>Schizoporaceae</taxon>
        <taxon>Schizopora</taxon>
    </lineage>
</organism>
<dbReference type="OrthoDB" id="342064at2759"/>
<sequence>MSNWPAHAAPLPPPPRDDRSRSPSRGGYGRPFPEPGYPSDSYRGDWDAHGRDRPWHDYERDRIHDYGRRGRSRSPGADDGRKRRRSPSPYDRDRFEPRPRYNDDFDAHSRSMDHHPPRGRGQYGGNYGSRSARAAPVDPHTLDYPASLKQYAEWFRYFFPQQANEEDIADKAAEQEAGDGTKPRNGIKTRWEKYKKEFLATQLQTLFDHHKKSPWFAEKYDPSPEFVSLRTRVRKFGWKGRMNQFLSDLEEGKFDPNSSESEADPNSPMSPTTTRDKENLEMPDAGEVRPEDKKDDDDFGLTMDGDEEAADNGDIKMDMNGKGSLDGKRAHRSDEVSTLPEGNQVMIRTIPPDIGRVKLENAIKDIPGFVYLALGDPMQKRNYYRAGWIKFTEDADMEKNLATLGEKKIEGFKLHVSHCTKPFVNKIRQAPDVASKPDRILKDLEQVKKLASLLEDEYDRVRHFKVESKPQADGDANADASVVRPDGDQDMEESDDEPRERGIDAVERRIVKLHEELPQPADENDMWLWENKKNVIALDLYLAYLRQAFNTCYYCASITDHAEELQRKCIKHIRRPMSKAAIAEINQHMDSGAKGSEEDKAVLQDDQENAEKPKETSEKVKSSDKSNVDGRDWKRNDDRWLDWLDGKIALLLNKDGVDAREYGGKKYDDELTKAVEPFIKQEDEGKFRCKTCLKLFKATSFVEKHIANKHSELLKVLDDLSYFNNFALDPQRIQPFTHPPPLVGNAQAAPPQAFGIQAPPPFMDHGRGMPPPYYGGFPPPQAFPPPYGGGGGWDAYGYHGGYLPPPPPVARSLRDEPPLSSGRRLGDRIGGYAPGHEAPPPRADGGHGIEGLPPKPPPPVESGPPGGRRNGRGGPPPPPPPDAKEDPRAAAGRRVSYHDMDLVAEGDVELQY</sequence>
<feature type="compositionally biased region" description="Basic and acidic residues" evidence="5">
    <location>
        <begin position="169"/>
        <end position="182"/>
    </location>
</feature>
<gene>
    <name evidence="7" type="ORF">SCHPADRAFT_902111</name>
</gene>
<dbReference type="FunCoup" id="A0A0H2S1R4">
    <property type="interactions" value="19"/>
</dbReference>
<evidence type="ECO:0000256" key="1">
    <source>
        <dbReference type="ARBA" id="ARBA00004123"/>
    </source>
</evidence>
<keyword evidence="4" id="KW-0479">Metal-binding</keyword>
<dbReference type="InterPro" id="IPR007042">
    <property type="entry name" value="SERRATE/Ars2_C"/>
</dbReference>